<name>A0A9X9PWS0_GULGU</name>
<feature type="non-terminal residue" evidence="1">
    <location>
        <position position="1"/>
    </location>
</feature>
<sequence length="78" mass="8623">PGVTDNTTWKVRSNKYPGFPDVSIPHQYVPASSSVRFSKVTVKVRFAGWSLMDTRSFLTSMSASLVTTISPKHGVLHQ</sequence>
<evidence type="ECO:0000313" key="2">
    <source>
        <dbReference type="Proteomes" id="UP000269945"/>
    </source>
</evidence>
<dbReference type="EMBL" id="CYRY02005680">
    <property type="protein sequence ID" value="VCW70076.1"/>
    <property type="molecule type" value="Genomic_DNA"/>
</dbReference>
<evidence type="ECO:0000313" key="1">
    <source>
        <dbReference type="EMBL" id="VCW70076.1"/>
    </source>
</evidence>
<keyword evidence="2" id="KW-1185">Reference proteome</keyword>
<feature type="non-terminal residue" evidence="1">
    <location>
        <position position="78"/>
    </location>
</feature>
<reference evidence="1 2" key="1">
    <citation type="submission" date="2018-10" db="EMBL/GenBank/DDBJ databases">
        <authorList>
            <person name="Ekblom R."/>
            <person name="Jareborg N."/>
        </authorList>
    </citation>
    <scope>NUCLEOTIDE SEQUENCE [LARGE SCALE GENOMIC DNA]</scope>
    <source>
        <tissue evidence="1">Muscle</tissue>
    </source>
</reference>
<protein>
    <submittedName>
        <fullName evidence="1">Uncharacterized protein</fullName>
    </submittedName>
</protein>
<dbReference type="AlphaFoldDB" id="A0A9X9PWS0"/>
<accession>A0A9X9PWS0</accession>
<dbReference type="Proteomes" id="UP000269945">
    <property type="component" value="Unassembled WGS sequence"/>
</dbReference>
<proteinExistence type="predicted"/>
<gene>
    <name evidence="1" type="ORF">BN2614_LOCUS2</name>
</gene>
<organism evidence="1 2">
    <name type="scientific">Gulo gulo</name>
    <name type="common">Wolverine</name>
    <name type="synonym">Gluton</name>
    <dbReference type="NCBI Taxonomy" id="48420"/>
    <lineage>
        <taxon>Eukaryota</taxon>
        <taxon>Metazoa</taxon>
        <taxon>Chordata</taxon>
        <taxon>Craniata</taxon>
        <taxon>Vertebrata</taxon>
        <taxon>Euteleostomi</taxon>
        <taxon>Mammalia</taxon>
        <taxon>Eutheria</taxon>
        <taxon>Laurasiatheria</taxon>
        <taxon>Carnivora</taxon>
        <taxon>Caniformia</taxon>
        <taxon>Musteloidea</taxon>
        <taxon>Mustelidae</taxon>
        <taxon>Guloninae</taxon>
        <taxon>Gulo</taxon>
    </lineage>
</organism>
<comment type="caution">
    <text evidence="1">The sequence shown here is derived from an EMBL/GenBank/DDBJ whole genome shotgun (WGS) entry which is preliminary data.</text>
</comment>